<keyword evidence="5" id="KW-0460">Magnesium</keyword>
<keyword evidence="3 4" id="KW-0067">ATP-binding</keyword>
<comment type="cofactor">
    <cofactor evidence="5">
        <name>Mg(2+)</name>
        <dbReference type="ChEBI" id="CHEBI:18420"/>
    </cofactor>
</comment>
<feature type="binding site" evidence="4">
    <location>
        <begin position="4"/>
        <end position="8"/>
    </location>
    <ligand>
        <name>ATP</name>
        <dbReference type="ChEBI" id="CHEBI:30616"/>
    </ligand>
</feature>
<feature type="binding site" evidence="4">
    <location>
        <begin position="134"/>
        <end position="142"/>
    </location>
    <ligand>
        <name>ATP</name>
        <dbReference type="ChEBI" id="CHEBI:30616"/>
    </ligand>
</feature>
<evidence type="ECO:0000256" key="3">
    <source>
        <dbReference type="ARBA" id="ARBA00022840"/>
    </source>
</evidence>
<feature type="binding site" evidence="4">
    <location>
        <position position="55"/>
    </location>
    <ligand>
        <name>substrate</name>
    </ligand>
</feature>
<keyword evidence="2 4" id="KW-0547">Nucleotide-binding</keyword>
<dbReference type="Gene3D" id="3.40.50.10420">
    <property type="entry name" value="NagB/RpiA/CoA transferase-like"/>
    <property type="match status" value="1"/>
</dbReference>
<dbReference type="GO" id="GO:0009396">
    <property type="term" value="P:folic acid-containing compound biosynthetic process"/>
    <property type="evidence" value="ECO:0007669"/>
    <property type="project" value="TreeGrafter"/>
</dbReference>
<dbReference type="Proteomes" id="UP000618460">
    <property type="component" value="Unassembled WGS sequence"/>
</dbReference>
<dbReference type="GO" id="GO:0005524">
    <property type="term" value="F:ATP binding"/>
    <property type="evidence" value="ECO:0007669"/>
    <property type="project" value="UniProtKB-KW"/>
</dbReference>
<reference evidence="6" key="1">
    <citation type="journal article" date="2014" name="Int. J. Syst. Evol. Microbiol.">
        <title>Complete genome sequence of Corynebacterium casei LMG S-19264T (=DSM 44701T), isolated from a smear-ripened cheese.</title>
        <authorList>
            <consortium name="US DOE Joint Genome Institute (JGI-PGF)"/>
            <person name="Walter F."/>
            <person name="Albersmeier A."/>
            <person name="Kalinowski J."/>
            <person name="Ruckert C."/>
        </authorList>
    </citation>
    <scope>NUCLEOTIDE SEQUENCE</scope>
    <source>
        <strain evidence="6">CGMCC 1.6333</strain>
    </source>
</reference>
<comment type="similarity">
    <text evidence="1 5">Belongs to the 5-formyltetrahydrofolate cyclo-ligase family.</text>
</comment>
<sequence>MDSKETLRNKMKKKLSSLSLEEKIEIEKTLYNHLFSSTNWKQADVIATTISKGIEWDTGPIIENAWKQGKQIALPKCYPEKADLKFYTFESYEQLETVYYGLLEPAPDKTVLITPEQIDLVLVPGLVFDQKRFRVGHGGGYYDRFLAHYTGDTMSLASVNQIIDTIPVESFDIPVDQLITNDQKKPSL</sequence>
<evidence type="ECO:0000313" key="7">
    <source>
        <dbReference type="Proteomes" id="UP000618460"/>
    </source>
</evidence>
<dbReference type="InterPro" id="IPR024185">
    <property type="entry name" value="FTHF_cligase-like_sf"/>
</dbReference>
<dbReference type="PANTHER" id="PTHR23407:SF1">
    <property type="entry name" value="5-FORMYLTETRAHYDROFOLATE CYCLO-LIGASE"/>
    <property type="match status" value="1"/>
</dbReference>
<evidence type="ECO:0000256" key="5">
    <source>
        <dbReference type="RuleBase" id="RU361279"/>
    </source>
</evidence>
<dbReference type="GO" id="GO:0030272">
    <property type="term" value="F:5-formyltetrahydrofolate cyclo-ligase activity"/>
    <property type="evidence" value="ECO:0007669"/>
    <property type="project" value="UniProtKB-EC"/>
</dbReference>
<evidence type="ECO:0000313" key="6">
    <source>
        <dbReference type="EMBL" id="GGM31546.1"/>
    </source>
</evidence>
<evidence type="ECO:0000256" key="1">
    <source>
        <dbReference type="ARBA" id="ARBA00010638"/>
    </source>
</evidence>
<dbReference type="NCBIfam" id="TIGR02727">
    <property type="entry name" value="MTHFS_bact"/>
    <property type="match status" value="1"/>
</dbReference>
<dbReference type="InterPro" id="IPR037171">
    <property type="entry name" value="NagB/RpiA_transferase-like"/>
</dbReference>
<dbReference type="GO" id="GO:0035999">
    <property type="term" value="P:tetrahydrofolate interconversion"/>
    <property type="evidence" value="ECO:0007669"/>
    <property type="project" value="TreeGrafter"/>
</dbReference>
<comment type="caution">
    <text evidence="6">The sequence shown here is derived from an EMBL/GenBank/DDBJ whole genome shotgun (WGS) entry which is preliminary data.</text>
</comment>
<dbReference type="InterPro" id="IPR002698">
    <property type="entry name" value="FTHF_cligase"/>
</dbReference>
<dbReference type="OrthoDB" id="9801938at2"/>
<dbReference type="AlphaFoldDB" id="A0A917TPX9"/>
<comment type="catalytic activity">
    <reaction evidence="5">
        <text>(6S)-5-formyl-5,6,7,8-tetrahydrofolate + ATP = (6R)-5,10-methenyltetrahydrofolate + ADP + phosphate</text>
        <dbReference type="Rhea" id="RHEA:10488"/>
        <dbReference type="ChEBI" id="CHEBI:30616"/>
        <dbReference type="ChEBI" id="CHEBI:43474"/>
        <dbReference type="ChEBI" id="CHEBI:57455"/>
        <dbReference type="ChEBI" id="CHEBI:57457"/>
        <dbReference type="ChEBI" id="CHEBI:456216"/>
        <dbReference type="EC" id="6.3.3.2"/>
    </reaction>
</comment>
<feature type="binding site" evidence="4">
    <location>
        <position position="50"/>
    </location>
    <ligand>
        <name>substrate</name>
    </ligand>
</feature>
<name>A0A917TPX9_9BACI</name>
<protein>
    <recommendedName>
        <fullName evidence="5">5-formyltetrahydrofolate cyclo-ligase</fullName>
        <ecNumber evidence="5">6.3.3.2</ecNumber>
    </recommendedName>
</protein>
<evidence type="ECO:0000256" key="2">
    <source>
        <dbReference type="ARBA" id="ARBA00022741"/>
    </source>
</evidence>
<keyword evidence="7" id="KW-1185">Reference proteome</keyword>
<dbReference type="Pfam" id="PF01812">
    <property type="entry name" value="5-FTHF_cyc-lig"/>
    <property type="match status" value="1"/>
</dbReference>
<accession>A0A917TPX9</accession>
<evidence type="ECO:0000256" key="4">
    <source>
        <dbReference type="PIRSR" id="PIRSR006806-1"/>
    </source>
</evidence>
<dbReference type="EC" id="6.3.3.2" evidence="5"/>
<dbReference type="EMBL" id="BMLG01000007">
    <property type="protein sequence ID" value="GGM31546.1"/>
    <property type="molecule type" value="Genomic_DNA"/>
</dbReference>
<gene>
    <name evidence="6" type="primary">yqgN</name>
    <name evidence="6" type="ORF">GCM10011351_17140</name>
</gene>
<dbReference type="GO" id="GO:0046872">
    <property type="term" value="F:metal ion binding"/>
    <property type="evidence" value="ECO:0007669"/>
    <property type="project" value="UniProtKB-KW"/>
</dbReference>
<keyword evidence="5" id="KW-0479">Metal-binding</keyword>
<dbReference type="PIRSF" id="PIRSF006806">
    <property type="entry name" value="FTHF_cligase"/>
    <property type="match status" value="1"/>
</dbReference>
<dbReference type="SUPFAM" id="SSF100950">
    <property type="entry name" value="NagB/RpiA/CoA transferase-like"/>
    <property type="match status" value="1"/>
</dbReference>
<proteinExistence type="inferred from homology"/>
<dbReference type="RefSeq" id="WP_117154341.1">
    <property type="nucleotide sequence ID" value="NZ_BMLG01000007.1"/>
</dbReference>
<dbReference type="PANTHER" id="PTHR23407">
    <property type="entry name" value="ATPASE INHIBITOR/5-FORMYLTETRAHYDROFOLATE CYCLO-LIGASE"/>
    <property type="match status" value="1"/>
</dbReference>
<reference evidence="6" key="2">
    <citation type="submission" date="2020-09" db="EMBL/GenBank/DDBJ databases">
        <authorList>
            <person name="Sun Q."/>
            <person name="Zhou Y."/>
        </authorList>
    </citation>
    <scope>NUCLEOTIDE SEQUENCE</scope>
    <source>
        <strain evidence="6">CGMCC 1.6333</strain>
    </source>
</reference>
<organism evidence="6 7">
    <name type="scientific">Paraliobacillus quinghaiensis</name>
    <dbReference type="NCBI Taxonomy" id="470815"/>
    <lineage>
        <taxon>Bacteria</taxon>
        <taxon>Bacillati</taxon>
        <taxon>Bacillota</taxon>
        <taxon>Bacilli</taxon>
        <taxon>Bacillales</taxon>
        <taxon>Bacillaceae</taxon>
        <taxon>Paraliobacillus</taxon>
    </lineage>
</organism>